<feature type="compositionally biased region" description="Low complexity" evidence="2">
    <location>
        <begin position="544"/>
        <end position="557"/>
    </location>
</feature>
<feature type="region of interest" description="Disordered" evidence="2">
    <location>
        <begin position="518"/>
        <end position="595"/>
    </location>
</feature>
<feature type="region of interest" description="Disordered" evidence="2">
    <location>
        <begin position="467"/>
        <end position="487"/>
    </location>
</feature>
<dbReference type="AlphaFoldDB" id="A0AAW1RJD5"/>
<feature type="coiled-coil region" evidence="1">
    <location>
        <begin position="815"/>
        <end position="846"/>
    </location>
</feature>
<feature type="region of interest" description="Disordered" evidence="2">
    <location>
        <begin position="775"/>
        <end position="814"/>
    </location>
</feature>
<feature type="region of interest" description="Disordered" evidence="2">
    <location>
        <begin position="350"/>
        <end position="427"/>
    </location>
</feature>
<feature type="compositionally biased region" description="Polar residues" evidence="2">
    <location>
        <begin position="791"/>
        <end position="807"/>
    </location>
</feature>
<evidence type="ECO:0000256" key="2">
    <source>
        <dbReference type="SAM" id="MobiDB-lite"/>
    </source>
</evidence>
<comment type="caution">
    <text evidence="3">The sequence shown here is derived from an EMBL/GenBank/DDBJ whole genome shotgun (WGS) entry which is preliminary data.</text>
</comment>
<dbReference type="Proteomes" id="UP001438707">
    <property type="component" value="Unassembled WGS sequence"/>
</dbReference>
<gene>
    <name evidence="3" type="ORF">WJX74_006684</name>
</gene>
<proteinExistence type="predicted"/>
<name>A0AAW1RJD5_9CHLO</name>
<accession>A0AAW1RJD5</accession>
<keyword evidence="1" id="KW-0175">Coiled coil</keyword>
<evidence type="ECO:0000256" key="1">
    <source>
        <dbReference type="SAM" id="Coils"/>
    </source>
</evidence>
<feature type="compositionally biased region" description="Low complexity" evidence="2">
    <location>
        <begin position="568"/>
        <end position="579"/>
    </location>
</feature>
<feature type="compositionally biased region" description="Basic residues" evidence="2">
    <location>
        <begin position="350"/>
        <end position="360"/>
    </location>
</feature>
<organism evidence="3 4">
    <name type="scientific">Apatococcus lobatus</name>
    <dbReference type="NCBI Taxonomy" id="904363"/>
    <lineage>
        <taxon>Eukaryota</taxon>
        <taxon>Viridiplantae</taxon>
        <taxon>Chlorophyta</taxon>
        <taxon>core chlorophytes</taxon>
        <taxon>Trebouxiophyceae</taxon>
        <taxon>Chlorellales</taxon>
        <taxon>Chlorellaceae</taxon>
        <taxon>Apatococcus</taxon>
    </lineage>
</organism>
<protein>
    <submittedName>
        <fullName evidence="3">Uncharacterized protein</fullName>
    </submittedName>
</protein>
<sequence>MDVCMRSSHHKEETFSIRKLMAAHRTRSAIYYCKLPGSTALVYQPCSTPPSSGAEHLERTFYAQFHILFVWTEMASSIITALADSLRSESAPLLNLVLGTRLPVILATAVRELLGEVIPGWEIMPPVVRLPLGDEGPVSLPKEWGFPSAVSVSVIDFPCKLQDWQSRKWVEQTAAIKRPELTEAFDGIRLYKEESATLPDLNAVMTAIQDSLQQLSHNAAQAVAIEAANKKYQPNWLAAAAVVQEERGLWLPTSRPEDLQQEQDEFASLTAGHRLNVPTAIWKAAPEGVTKEMLMQKFLQDSRARAAPLGEWQVWSKADIVKIKALITPAQTLALHCRATAQLLPGVKSTKRTHAMKHPAPRAQPSGVHRQPGHGAAEEEVPLPSQKRQRTAHANPASGASMKRPEAGPSIHQPQLHSAQGRAYPLAWGGTGNRLRIARNQPDVTASKQTVHALAKPRAMMCPAVRPDARAASATPAQRQHAEREAHGVRDAFIPAPRPQAEGSTSAAAAAIHGHLGKERSMTPASRAGAAVSSPGATVEEARPAPGEPAAGQASQAVPQRGGVQECAAADGGSRSGASKLPLSSGTLDRQPSTGDLGMAAAEAATAAPAQCQTAPQEVKRRRFKPCSAAILAKRRKAKLAGSDRPSASVAGANVPRTGHAHPSSSKETPPVGQRKEAAVGSQPATQQQAGFGPHQTRVLAHAAGQAPAQAQQDSPVSLDAAGKHLMLAARPESEEGVRPRPAAAAVAFQGDPTAETGCHGSNLPESAEPAGALIANANGNAGPGFKGKRQQQATPSREDGLQSSAPQGADQSGLLQLQQQLQADRERLELEKLQVQAARSQLDKDTRQAAINAADMRAARLELVDKIDQQFAKLQSTLREIHKTALEHLGVMRPPEDASAATA</sequence>
<feature type="region of interest" description="Disordered" evidence="2">
    <location>
        <begin position="636"/>
        <end position="694"/>
    </location>
</feature>
<feature type="compositionally biased region" description="Polar residues" evidence="2">
    <location>
        <begin position="582"/>
        <end position="594"/>
    </location>
</feature>
<evidence type="ECO:0000313" key="4">
    <source>
        <dbReference type="Proteomes" id="UP001438707"/>
    </source>
</evidence>
<keyword evidence="4" id="KW-1185">Reference proteome</keyword>
<evidence type="ECO:0000313" key="3">
    <source>
        <dbReference type="EMBL" id="KAK9833814.1"/>
    </source>
</evidence>
<dbReference type="EMBL" id="JALJOS010000010">
    <property type="protein sequence ID" value="KAK9833814.1"/>
    <property type="molecule type" value="Genomic_DNA"/>
</dbReference>
<reference evidence="3 4" key="1">
    <citation type="journal article" date="2024" name="Nat. Commun.">
        <title>Phylogenomics reveals the evolutionary origins of lichenization in chlorophyte algae.</title>
        <authorList>
            <person name="Puginier C."/>
            <person name="Libourel C."/>
            <person name="Otte J."/>
            <person name="Skaloud P."/>
            <person name="Haon M."/>
            <person name="Grisel S."/>
            <person name="Petersen M."/>
            <person name="Berrin J.G."/>
            <person name="Delaux P.M."/>
            <person name="Dal Grande F."/>
            <person name="Keller J."/>
        </authorList>
    </citation>
    <scope>NUCLEOTIDE SEQUENCE [LARGE SCALE GENOMIC DNA]</scope>
    <source>
        <strain evidence="3 4">SAG 2145</strain>
    </source>
</reference>